<dbReference type="GO" id="GO:0005737">
    <property type="term" value="C:cytoplasm"/>
    <property type="evidence" value="ECO:0007669"/>
    <property type="project" value="TreeGrafter"/>
</dbReference>
<keyword evidence="1" id="KW-0808">Transferase</keyword>
<reference evidence="4" key="1">
    <citation type="journal article" date="2022" name="New Phytol.">
        <title>Evolutionary transition to the ectomycorrhizal habit in the genomes of a hyperdiverse lineage of mushroom-forming fungi.</title>
        <authorList>
            <person name="Looney B."/>
            <person name="Miyauchi S."/>
            <person name="Morin E."/>
            <person name="Drula E."/>
            <person name="Courty P.E."/>
            <person name="Kohler A."/>
            <person name="Kuo A."/>
            <person name="LaButti K."/>
            <person name="Pangilinan J."/>
            <person name="Lipzen A."/>
            <person name="Riley R."/>
            <person name="Andreopoulos W."/>
            <person name="He G."/>
            <person name="Johnson J."/>
            <person name="Nolan M."/>
            <person name="Tritt A."/>
            <person name="Barry K.W."/>
            <person name="Grigoriev I.V."/>
            <person name="Nagy L.G."/>
            <person name="Hibbett D."/>
            <person name="Henrissat B."/>
            <person name="Matheny P.B."/>
            <person name="Labbe J."/>
            <person name="Martin F.M."/>
        </authorList>
    </citation>
    <scope>NUCLEOTIDE SEQUENCE</scope>
    <source>
        <strain evidence="4">BPL690</strain>
    </source>
</reference>
<evidence type="ECO:0000313" key="4">
    <source>
        <dbReference type="EMBL" id="KAI0300098.1"/>
    </source>
</evidence>
<dbReference type="EMBL" id="WTXG01000019">
    <property type="protein sequence ID" value="KAI0300098.1"/>
    <property type="molecule type" value="Genomic_DNA"/>
</dbReference>
<evidence type="ECO:0000259" key="3">
    <source>
        <dbReference type="PROSITE" id="PS51186"/>
    </source>
</evidence>
<dbReference type="Gene3D" id="3.40.630.30">
    <property type="match status" value="1"/>
</dbReference>
<evidence type="ECO:0000256" key="2">
    <source>
        <dbReference type="ARBA" id="ARBA00023315"/>
    </source>
</evidence>
<sequence>MESAAALPEGLFFDLISAKEVDTVYELEAKSFPPEEAATIEKLRYRQENAPELFLGAFVPHTGGGRALLGYVNGVLSSEATLTSESMSTHVLGAHTVLIHGVCVASDSRRRGIASALLAEYQRRLEAAGSYERALLIAHEDKLGFYERFGFKSRGLSNISFAGVTWLELEWTVPVEVDRSGSAPHTILPGLLESLQGRSNPQLQGQLLSAFTNGILDVSETEGDRTINRYDLLCVNDVVGVLSLGEG</sequence>
<organism evidence="4 5">
    <name type="scientific">Multifurca ochricompacta</name>
    <dbReference type="NCBI Taxonomy" id="376703"/>
    <lineage>
        <taxon>Eukaryota</taxon>
        <taxon>Fungi</taxon>
        <taxon>Dikarya</taxon>
        <taxon>Basidiomycota</taxon>
        <taxon>Agaricomycotina</taxon>
        <taxon>Agaricomycetes</taxon>
        <taxon>Russulales</taxon>
        <taxon>Russulaceae</taxon>
        <taxon>Multifurca</taxon>
    </lineage>
</organism>
<accession>A0AAD4M5A7</accession>
<keyword evidence="5" id="KW-1185">Reference proteome</keyword>
<name>A0AAD4M5A7_9AGAM</name>
<dbReference type="SUPFAM" id="SSF55729">
    <property type="entry name" value="Acyl-CoA N-acyltransferases (Nat)"/>
    <property type="match status" value="1"/>
</dbReference>
<gene>
    <name evidence="4" type="ORF">B0F90DRAFT_1817702</name>
</gene>
<dbReference type="Pfam" id="PF00583">
    <property type="entry name" value="Acetyltransf_1"/>
    <property type="match status" value="1"/>
</dbReference>
<dbReference type="InterPro" id="IPR016181">
    <property type="entry name" value="Acyl_CoA_acyltransferase"/>
</dbReference>
<dbReference type="InterPro" id="IPR051635">
    <property type="entry name" value="SNAT-like"/>
</dbReference>
<comment type="caution">
    <text evidence="4">The sequence shown here is derived from an EMBL/GenBank/DDBJ whole genome shotgun (WGS) entry which is preliminary data.</text>
</comment>
<evidence type="ECO:0000313" key="5">
    <source>
        <dbReference type="Proteomes" id="UP001203297"/>
    </source>
</evidence>
<dbReference type="Proteomes" id="UP001203297">
    <property type="component" value="Unassembled WGS sequence"/>
</dbReference>
<dbReference type="PROSITE" id="PS51186">
    <property type="entry name" value="GNAT"/>
    <property type="match status" value="1"/>
</dbReference>
<keyword evidence="2" id="KW-0012">Acyltransferase</keyword>
<proteinExistence type="predicted"/>
<dbReference type="PANTHER" id="PTHR10908">
    <property type="entry name" value="SEROTONIN N-ACETYLTRANSFERASE"/>
    <property type="match status" value="1"/>
</dbReference>
<dbReference type="AlphaFoldDB" id="A0AAD4M5A7"/>
<feature type="domain" description="N-acetyltransferase" evidence="3">
    <location>
        <begin position="11"/>
        <end position="176"/>
    </location>
</feature>
<protein>
    <recommendedName>
        <fullName evidence="3">N-acetyltransferase domain-containing protein</fullName>
    </recommendedName>
</protein>
<dbReference type="GO" id="GO:0004059">
    <property type="term" value="F:aralkylamine N-acetyltransferase activity"/>
    <property type="evidence" value="ECO:0007669"/>
    <property type="project" value="TreeGrafter"/>
</dbReference>
<dbReference type="InterPro" id="IPR000182">
    <property type="entry name" value="GNAT_dom"/>
</dbReference>
<dbReference type="PANTHER" id="PTHR10908:SF0">
    <property type="entry name" value="SEROTONIN N-ACETYLTRANSFERASE"/>
    <property type="match status" value="1"/>
</dbReference>
<dbReference type="CDD" id="cd04301">
    <property type="entry name" value="NAT_SF"/>
    <property type="match status" value="1"/>
</dbReference>
<evidence type="ECO:0000256" key="1">
    <source>
        <dbReference type="ARBA" id="ARBA00022679"/>
    </source>
</evidence>